<evidence type="ECO:0000256" key="10">
    <source>
        <dbReference type="ARBA" id="ARBA00023295"/>
    </source>
</evidence>
<sequence length="334" mass="38262">MVISSILTCSINELNLRYSLTNGQAFRWRSNPEKSKWTGVIGKLVFSLQQDDIGNLLYTVHNPDNLDIKDSDQILEDYFQLKTSLTELYKEWSEMDEVIAKVIPKYPGVRTLRIDPVENLFTFICSSNNNIGRITQMVNNLCIKFGSKLTTVDDVDYFSFPEIEILSGKNVANTLRELNFGYRAKYIQKAAEVLLKEGGSDWLFGLRKQEYSEAKSKLLKIPGVGPKVSDCICLMSLDKTESLPVDTHVFQLVSKYYIPKLRNKKVNINVGLYKEIGDHMRKTWGKHAGWAQTVMFTSDLKNFQTAEESDGKKVTKEDKTEEEDEPKIKKQKRS</sequence>
<dbReference type="OrthoDB" id="238681at2759"/>
<dbReference type="AlphaFoldDB" id="A0A7I8W094"/>
<dbReference type="InterPro" id="IPR012904">
    <property type="entry name" value="OGG_N"/>
</dbReference>
<dbReference type="Proteomes" id="UP000549394">
    <property type="component" value="Unassembled WGS sequence"/>
</dbReference>
<dbReference type="GO" id="GO:0140078">
    <property type="term" value="F:class I DNA-(apurinic or apyrimidinic site) endonuclease activity"/>
    <property type="evidence" value="ECO:0007669"/>
    <property type="project" value="UniProtKB-EC"/>
</dbReference>
<dbReference type="Gene3D" id="1.10.340.30">
    <property type="entry name" value="Hypothetical protein, domain 2"/>
    <property type="match status" value="1"/>
</dbReference>
<evidence type="ECO:0000256" key="12">
    <source>
        <dbReference type="ARBA" id="ARBA00044632"/>
    </source>
</evidence>
<dbReference type="GO" id="GO:0003684">
    <property type="term" value="F:damaged DNA binding"/>
    <property type="evidence" value="ECO:0007669"/>
    <property type="project" value="InterPro"/>
</dbReference>
<evidence type="ECO:0000256" key="8">
    <source>
        <dbReference type="ARBA" id="ARBA00023242"/>
    </source>
</evidence>
<keyword evidence="8" id="KW-0539">Nucleus</keyword>
<comment type="subcellular location">
    <subcellularLocation>
        <location evidence="1">Nucleus</location>
    </subcellularLocation>
</comment>
<dbReference type="Pfam" id="PF07934">
    <property type="entry name" value="OGG_N"/>
    <property type="match status" value="1"/>
</dbReference>
<reference evidence="16 17" key="1">
    <citation type="submission" date="2020-08" db="EMBL/GenBank/DDBJ databases">
        <authorList>
            <person name="Hejnol A."/>
        </authorList>
    </citation>
    <scope>NUCLEOTIDE SEQUENCE [LARGE SCALE GENOMIC DNA]</scope>
</reference>
<dbReference type="GO" id="GO:0034039">
    <property type="term" value="F:8-oxo-7,8-dihydroguanine DNA N-glycosylase activity"/>
    <property type="evidence" value="ECO:0007669"/>
    <property type="project" value="TreeGrafter"/>
</dbReference>
<dbReference type="SUPFAM" id="SSF55945">
    <property type="entry name" value="TATA-box binding protein-like"/>
    <property type="match status" value="1"/>
</dbReference>
<keyword evidence="10" id="KW-0326">Glycosidase</keyword>
<evidence type="ECO:0000313" key="16">
    <source>
        <dbReference type="EMBL" id="CAD5122019.1"/>
    </source>
</evidence>
<evidence type="ECO:0000256" key="11">
    <source>
        <dbReference type="ARBA" id="ARBA00025652"/>
    </source>
</evidence>
<evidence type="ECO:0000256" key="5">
    <source>
        <dbReference type="ARBA" id="ARBA00022801"/>
    </source>
</evidence>
<dbReference type="SUPFAM" id="SSF48150">
    <property type="entry name" value="DNA-glycosylase"/>
    <property type="match status" value="1"/>
</dbReference>
<dbReference type="Gene3D" id="3.30.310.40">
    <property type="match status" value="1"/>
</dbReference>
<evidence type="ECO:0000256" key="6">
    <source>
        <dbReference type="ARBA" id="ARBA00023204"/>
    </source>
</evidence>
<dbReference type="InterPro" id="IPR052054">
    <property type="entry name" value="Oxidative_DNA_repair_enzyme"/>
</dbReference>
<dbReference type="InterPro" id="IPR023170">
    <property type="entry name" value="HhH_base_excis_C"/>
</dbReference>
<feature type="domain" description="HhH-GPD" evidence="15">
    <location>
        <begin position="125"/>
        <end position="293"/>
    </location>
</feature>
<dbReference type="Gene3D" id="1.10.1670.10">
    <property type="entry name" value="Helix-hairpin-Helix base-excision DNA repair enzymes (C-terminal)"/>
    <property type="match status" value="1"/>
</dbReference>
<evidence type="ECO:0000256" key="7">
    <source>
        <dbReference type="ARBA" id="ARBA00023239"/>
    </source>
</evidence>
<dbReference type="FunFam" id="1.10.340.30:FF:000006">
    <property type="entry name" value="N-glycosylase/DNA lyase isoform X2"/>
    <property type="match status" value="1"/>
</dbReference>
<dbReference type="GO" id="GO:0006289">
    <property type="term" value="P:nucleotide-excision repair"/>
    <property type="evidence" value="ECO:0007669"/>
    <property type="project" value="InterPro"/>
</dbReference>
<keyword evidence="17" id="KW-1185">Reference proteome</keyword>
<feature type="region of interest" description="Disordered" evidence="14">
    <location>
        <begin position="305"/>
        <end position="334"/>
    </location>
</feature>
<evidence type="ECO:0000256" key="14">
    <source>
        <dbReference type="SAM" id="MobiDB-lite"/>
    </source>
</evidence>
<proteinExistence type="inferred from homology"/>
<dbReference type="PANTHER" id="PTHR10242">
    <property type="entry name" value="8-OXOGUANINE DNA GLYCOSYLASE"/>
    <property type="match status" value="1"/>
</dbReference>
<dbReference type="EC" id="4.2.99.18" evidence="3"/>
<keyword evidence="6" id="KW-0234">DNA repair</keyword>
<comment type="similarity">
    <text evidence="2">Belongs to the type-1 OGG1 family.</text>
</comment>
<dbReference type="Pfam" id="PF00730">
    <property type="entry name" value="HhH-GPD"/>
    <property type="match status" value="1"/>
</dbReference>
<dbReference type="CDD" id="cd00056">
    <property type="entry name" value="ENDO3c"/>
    <property type="match status" value="1"/>
</dbReference>
<dbReference type="InterPro" id="IPR011257">
    <property type="entry name" value="DNA_glycosylase"/>
</dbReference>
<evidence type="ECO:0000256" key="1">
    <source>
        <dbReference type="ARBA" id="ARBA00004123"/>
    </source>
</evidence>
<keyword evidence="5" id="KW-0378">Hydrolase</keyword>
<dbReference type="GO" id="GO:0006285">
    <property type="term" value="P:base-excision repair, AP site formation"/>
    <property type="evidence" value="ECO:0007669"/>
    <property type="project" value="TreeGrafter"/>
</dbReference>
<evidence type="ECO:0000256" key="13">
    <source>
        <dbReference type="ARBA" id="ARBA00073127"/>
    </source>
</evidence>
<keyword evidence="7" id="KW-0456">Lyase</keyword>
<comment type="function">
    <text evidence="11">DNA repair enzyme that incises DNA at 8-oxoG residues. Excises 7,8-dihydro-8-oxoguanine and 2,6-diamino-4-hydroxy-5-N-methylformamidopyrimidine (FAPY) from damaged DNA. Has a beta-lyase activity that nicks DNA 3' to the lesion.</text>
</comment>
<evidence type="ECO:0000256" key="4">
    <source>
        <dbReference type="ARBA" id="ARBA00022763"/>
    </source>
</evidence>
<dbReference type="PANTHER" id="PTHR10242:SF2">
    <property type="entry name" value="N-GLYCOSYLASE_DNA LYASE"/>
    <property type="match status" value="1"/>
</dbReference>
<name>A0A7I8W094_9ANNE</name>
<keyword evidence="4" id="KW-0227">DNA damage</keyword>
<evidence type="ECO:0000256" key="3">
    <source>
        <dbReference type="ARBA" id="ARBA00012720"/>
    </source>
</evidence>
<organism evidence="16 17">
    <name type="scientific">Dimorphilus gyrociliatus</name>
    <dbReference type="NCBI Taxonomy" id="2664684"/>
    <lineage>
        <taxon>Eukaryota</taxon>
        <taxon>Metazoa</taxon>
        <taxon>Spiralia</taxon>
        <taxon>Lophotrochozoa</taxon>
        <taxon>Annelida</taxon>
        <taxon>Polychaeta</taxon>
        <taxon>Polychaeta incertae sedis</taxon>
        <taxon>Dinophilidae</taxon>
        <taxon>Dimorphilus</taxon>
    </lineage>
</organism>
<keyword evidence="9" id="KW-0511">Multifunctional enzyme</keyword>
<dbReference type="InterPro" id="IPR003265">
    <property type="entry name" value="HhH-GPD_domain"/>
</dbReference>
<dbReference type="EMBL" id="CAJFCJ010000015">
    <property type="protein sequence ID" value="CAD5122019.1"/>
    <property type="molecule type" value="Genomic_DNA"/>
</dbReference>
<protein>
    <recommendedName>
        <fullName evidence="13">N-glycosylase/DNA lyase</fullName>
        <ecNumber evidence="3">4.2.99.18</ecNumber>
    </recommendedName>
</protein>
<comment type="caution">
    <text evidence="16">The sequence shown here is derived from an EMBL/GenBank/DDBJ whole genome shotgun (WGS) entry which is preliminary data.</text>
</comment>
<dbReference type="GO" id="GO:0005634">
    <property type="term" value="C:nucleus"/>
    <property type="evidence" value="ECO:0007669"/>
    <property type="project" value="UniProtKB-SubCell"/>
</dbReference>
<evidence type="ECO:0000259" key="15">
    <source>
        <dbReference type="SMART" id="SM00478"/>
    </source>
</evidence>
<gene>
    <name evidence="16" type="ORF">DGYR_LOCUS9885</name>
</gene>
<evidence type="ECO:0000256" key="9">
    <source>
        <dbReference type="ARBA" id="ARBA00023268"/>
    </source>
</evidence>
<evidence type="ECO:0000313" key="17">
    <source>
        <dbReference type="Proteomes" id="UP000549394"/>
    </source>
</evidence>
<accession>A0A7I8W094</accession>
<dbReference type="SMART" id="SM00478">
    <property type="entry name" value="ENDO3c"/>
    <property type="match status" value="1"/>
</dbReference>
<evidence type="ECO:0000256" key="2">
    <source>
        <dbReference type="ARBA" id="ARBA00010679"/>
    </source>
</evidence>
<comment type="catalytic activity">
    <reaction evidence="12">
        <text>2'-deoxyribonucleotide-(2'-deoxyribose 5'-phosphate)-2'-deoxyribonucleotide-DNA = a 3'-end 2'-deoxyribonucleotide-(2,3-dehydro-2,3-deoxyribose 5'-phosphate)-DNA + a 5'-end 5'-phospho-2'-deoxyribonucleoside-DNA + H(+)</text>
        <dbReference type="Rhea" id="RHEA:66592"/>
        <dbReference type="Rhea" id="RHEA-COMP:13180"/>
        <dbReference type="Rhea" id="RHEA-COMP:16897"/>
        <dbReference type="Rhea" id="RHEA-COMP:17067"/>
        <dbReference type="ChEBI" id="CHEBI:15378"/>
        <dbReference type="ChEBI" id="CHEBI:136412"/>
        <dbReference type="ChEBI" id="CHEBI:157695"/>
        <dbReference type="ChEBI" id="CHEBI:167181"/>
        <dbReference type="EC" id="4.2.99.18"/>
    </reaction>
</comment>
<feature type="compositionally biased region" description="Basic and acidic residues" evidence="14">
    <location>
        <begin position="309"/>
        <end position="319"/>
    </location>
</feature>